<dbReference type="HAMAP" id="MF_02065">
    <property type="entry name" value="MltG"/>
    <property type="match status" value="1"/>
</dbReference>
<name>A0A1G1VB11_9BACT</name>
<keyword evidence="5 7" id="KW-0456">Lyase</keyword>
<keyword evidence="3 7" id="KW-1133">Transmembrane helix</keyword>
<protein>
    <recommendedName>
        <fullName evidence="7">Endolytic murein transglycosylase</fullName>
        <ecNumber evidence="7">4.2.2.29</ecNumber>
    </recommendedName>
    <alternativeName>
        <fullName evidence="7">Peptidoglycan lytic transglycosylase</fullName>
    </alternativeName>
    <alternativeName>
        <fullName evidence="7">Peptidoglycan polymerization terminase</fullName>
    </alternativeName>
</protein>
<dbReference type="EMBL" id="MHCC01000026">
    <property type="protein sequence ID" value="OGY12600.1"/>
    <property type="molecule type" value="Genomic_DNA"/>
</dbReference>
<dbReference type="EC" id="4.2.2.29" evidence="7"/>
<comment type="catalytic activity">
    <reaction evidence="7">
        <text>a peptidoglycan chain = a peptidoglycan chain with N-acetyl-1,6-anhydromuramyl-[peptide] at the reducing end + a peptidoglycan chain with N-acetylglucosamine at the non-reducing end.</text>
        <dbReference type="EC" id="4.2.2.29"/>
    </reaction>
</comment>
<dbReference type="Pfam" id="PF02618">
    <property type="entry name" value="YceG"/>
    <property type="match status" value="1"/>
</dbReference>
<gene>
    <name evidence="7" type="primary">mltG</name>
    <name evidence="8" type="ORF">A3A77_04965</name>
</gene>
<evidence type="ECO:0000256" key="3">
    <source>
        <dbReference type="ARBA" id="ARBA00022989"/>
    </source>
</evidence>
<dbReference type="GO" id="GO:0008932">
    <property type="term" value="F:lytic endotransglycosylase activity"/>
    <property type="evidence" value="ECO:0007669"/>
    <property type="project" value="UniProtKB-UniRule"/>
</dbReference>
<proteinExistence type="inferred from homology"/>
<evidence type="ECO:0000256" key="5">
    <source>
        <dbReference type="ARBA" id="ARBA00023239"/>
    </source>
</evidence>
<dbReference type="Proteomes" id="UP000178659">
    <property type="component" value="Unassembled WGS sequence"/>
</dbReference>
<keyword evidence="2 7" id="KW-0812">Transmembrane</keyword>
<evidence type="ECO:0000313" key="8">
    <source>
        <dbReference type="EMBL" id="OGY12600.1"/>
    </source>
</evidence>
<evidence type="ECO:0000256" key="4">
    <source>
        <dbReference type="ARBA" id="ARBA00023136"/>
    </source>
</evidence>
<dbReference type="GO" id="GO:0071555">
    <property type="term" value="P:cell wall organization"/>
    <property type="evidence" value="ECO:0007669"/>
    <property type="project" value="UniProtKB-KW"/>
</dbReference>
<keyword evidence="1 7" id="KW-1003">Cell membrane</keyword>
<comment type="caution">
    <text evidence="8">The sequence shown here is derived from an EMBL/GenBank/DDBJ whole genome shotgun (WGS) entry which is preliminary data.</text>
</comment>
<dbReference type="InterPro" id="IPR003770">
    <property type="entry name" value="MLTG-like"/>
</dbReference>
<sequence length="336" mass="37851">MRNTRFLFYLITIVLILGGLVVGWKVTTLPANSKDKTQQDFLIVKGQGVGQVALKLKNQGLIKSDLAFKVYAKITGKDKKIQAGEFRISPSLSLVQVVSALVSGPTEFWVTYPEGLRREEIAIRTIKTLNIGQDEAKVFWKEFIAASFEKEGYLYPDTYLFSQNTKALTVVEKLYSTFNSKVTPQMKEDAKKAGLTLDQVVVLASLVERETRTDEERPVVGGILLKRIGAGWPLQIDATLQYFTATQRCKDANVPLDCEWWKPPVAADKEIKSSYNTYLNQGLPPGPISNPGISSIKAVIYPKESMYWFYLHDGKGIIHYAETMDAHDENIRKYIR</sequence>
<organism evidence="8 9">
    <name type="scientific">Candidatus Blackburnbacteria bacterium RIFCSPLOWO2_01_FULL_40_20</name>
    <dbReference type="NCBI Taxonomy" id="1797519"/>
    <lineage>
        <taxon>Bacteria</taxon>
        <taxon>Candidatus Blackburniibacteriota</taxon>
    </lineage>
</organism>
<dbReference type="AlphaFoldDB" id="A0A1G1VB11"/>
<evidence type="ECO:0000256" key="7">
    <source>
        <dbReference type="HAMAP-Rule" id="MF_02065"/>
    </source>
</evidence>
<evidence type="ECO:0000256" key="1">
    <source>
        <dbReference type="ARBA" id="ARBA00022475"/>
    </source>
</evidence>
<dbReference type="Gene3D" id="3.30.1490.480">
    <property type="entry name" value="Endolytic murein transglycosylase"/>
    <property type="match status" value="1"/>
</dbReference>
<evidence type="ECO:0000256" key="6">
    <source>
        <dbReference type="ARBA" id="ARBA00023316"/>
    </source>
</evidence>
<feature type="site" description="Important for catalytic activity" evidence="7">
    <location>
        <position position="210"/>
    </location>
</feature>
<dbReference type="NCBIfam" id="TIGR00247">
    <property type="entry name" value="endolytic transglycosylase MltG"/>
    <property type="match status" value="1"/>
</dbReference>
<keyword evidence="6 7" id="KW-0961">Cell wall biogenesis/degradation</keyword>
<dbReference type="PANTHER" id="PTHR30518">
    <property type="entry name" value="ENDOLYTIC MUREIN TRANSGLYCOSYLASE"/>
    <property type="match status" value="1"/>
</dbReference>
<dbReference type="GO" id="GO:0005886">
    <property type="term" value="C:plasma membrane"/>
    <property type="evidence" value="ECO:0007669"/>
    <property type="project" value="UniProtKB-UniRule"/>
</dbReference>
<reference evidence="8 9" key="1">
    <citation type="journal article" date="2016" name="Nat. Commun.">
        <title>Thousands of microbial genomes shed light on interconnected biogeochemical processes in an aquifer system.</title>
        <authorList>
            <person name="Anantharaman K."/>
            <person name="Brown C.T."/>
            <person name="Hug L.A."/>
            <person name="Sharon I."/>
            <person name="Castelle C.J."/>
            <person name="Probst A.J."/>
            <person name="Thomas B.C."/>
            <person name="Singh A."/>
            <person name="Wilkins M.J."/>
            <person name="Karaoz U."/>
            <person name="Brodie E.L."/>
            <person name="Williams K.H."/>
            <person name="Hubbard S.S."/>
            <person name="Banfield J.F."/>
        </authorList>
    </citation>
    <scope>NUCLEOTIDE SEQUENCE [LARGE SCALE GENOMIC DNA]</scope>
</reference>
<dbReference type="PANTHER" id="PTHR30518:SF2">
    <property type="entry name" value="ENDOLYTIC MUREIN TRANSGLYCOSYLASE"/>
    <property type="match status" value="1"/>
</dbReference>
<evidence type="ECO:0000313" key="9">
    <source>
        <dbReference type="Proteomes" id="UP000178659"/>
    </source>
</evidence>
<keyword evidence="4 7" id="KW-0472">Membrane</keyword>
<accession>A0A1G1VB11</accession>
<comment type="similarity">
    <text evidence="7">Belongs to the transglycosylase MltG family.</text>
</comment>
<evidence type="ECO:0000256" key="2">
    <source>
        <dbReference type="ARBA" id="ARBA00022692"/>
    </source>
</evidence>
<dbReference type="GO" id="GO:0009252">
    <property type="term" value="P:peptidoglycan biosynthetic process"/>
    <property type="evidence" value="ECO:0007669"/>
    <property type="project" value="UniProtKB-UniRule"/>
</dbReference>
<comment type="function">
    <text evidence="7">Functions as a peptidoglycan terminase that cleaves nascent peptidoglycan strands endolytically to terminate their elongation.</text>
</comment>